<feature type="transmembrane region" description="Helical" evidence="6">
    <location>
        <begin position="531"/>
        <end position="551"/>
    </location>
</feature>
<evidence type="ECO:0000259" key="7">
    <source>
        <dbReference type="PROSITE" id="PS50850"/>
    </source>
</evidence>
<feature type="transmembrane region" description="Helical" evidence="6">
    <location>
        <begin position="279"/>
        <end position="300"/>
    </location>
</feature>
<protein>
    <submittedName>
        <fullName evidence="8">Major facilitator superfamily domain-containing protein</fullName>
    </submittedName>
</protein>
<gene>
    <name evidence="8" type="ORF">BD324DRAFT_583842</name>
</gene>
<proteinExistence type="predicted"/>
<dbReference type="Pfam" id="PF07690">
    <property type="entry name" value="MFS_1"/>
    <property type="match status" value="1"/>
</dbReference>
<feature type="transmembrane region" description="Helical" evidence="6">
    <location>
        <begin position="436"/>
        <end position="459"/>
    </location>
</feature>
<accession>A0A1Y1U9V9</accession>
<feature type="transmembrane region" description="Helical" evidence="6">
    <location>
        <begin position="163"/>
        <end position="180"/>
    </location>
</feature>
<evidence type="ECO:0000256" key="4">
    <source>
        <dbReference type="ARBA" id="ARBA00023136"/>
    </source>
</evidence>
<reference evidence="8 9" key="1">
    <citation type="submission" date="2017-03" db="EMBL/GenBank/DDBJ databases">
        <title>Widespread Adenine N6-methylation of Active Genes in Fungi.</title>
        <authorList>
            <consortium name="DOE Joint Genome Institute"/>
            <person name="Mondo S.J."/>
            <person name="Dannebaum R.O."/>
            <person name="Kuo R.C."/>
            <person name="Louie K.B."/>
            <person name="Bewick A.J."/>
            <person name="Labutti K."/>
            <person name="Haridas S."/>
            <person name="Kuo A."/>
            <person name="Salamov A."/>
            <person name="Ahrendt S.R."/>
            <person name="Lau R."/>
            <person name="Bowen B.P."/>
            <person name="Lipzen A."/>
            <person name="Sullivan W."/>
            <person name="Andreopoulos W.B."/>
            <person name="Clum A."/>
            <person name="Lindquist E."/>
            <person name="Daum C."/>
            <person name="Northen T.R."/>
            <person name="Ramamoorthy G."/>
            <person name="Schmitz R.J."/>
            <person name="Gryganskyi A."/>
            <person name="Culley D."/>
            <person name="Magnuson J."/>
            <person name="James T.Y."/>
            <person name="O'Malley M.A."/>
            <person name="Stajich J.E."/>
            <person name="Spatafora J.W."/>
            <person name="Visel A."/>
            <person name="Grigoriev I.V."/>
        </authorList>
    </citation>
    <scope>NUCLEOTIDE SEQUENCE [LARGE SCALE GENOMIC DNA]</scope>
    <source>
        <strain evidence="8 9">NRRL Y-17943</strain>
    </source>
</reference>
<evidence type="ECO:0000313" key="9">
    <source>
        <dbReference type="Proteomes" id="UP000193218"/>
    </source>
</evidence>
<evidence type="ECO:0000256" key="1">
    <source>
        <dbReference type="ARBA" id="ARBA00004141"/>
    </source>
</evidence>
<dbReference type="Gene3D" id="1.20.1250.20">
    <property type="entry name" value="MFS general substrate transporter like domains"/>
    <property type="match status" value="1"/>
</dbReference>
<feature type="domain" description="Major facilitator superfamily (MFS) profile" evidence="7">
    <location>
        <begin position="122"/>
        <end position="555"/>
    </location>
</feature>
<dbReference type="GeneID" id="33555449"/>
<dbReference type="InParanoid" id="A0A1Y1U9V9"/>
<feature type="region of interest" description="Disordered" evidence="5">
    <location>
        <begin position="68"/>
        <end position="94"/>
    </location>
</feature>
<dbReference type="PANTHER" id="PTHR23502:SF184">
    <property type="entry name" value="MAJOR FACILITATOR SUPERFAMILY (MFS) PROFILE DOMAIN-CONTAINING PROTEIN"/>
    <property type="match status" value="1"/>
</dbReference>
<keyword evidence="9" id="KW-1185">Reference proteome</keyword>
<sequence>MLERPTPICDEEKSLPALPACSSGDLTFTAVGSLSSRQVLFSNAALHVQIPQLNAKTLEADLARPFTNRFAPRSSPPSVTPGESQSKPYNGSGTQDDPFIVDWLPDESANPYNWNRRFKWGLTLHLALNCLAPVYTSSAYVAGVEDLVVAFPGTSVESGISGLSLYLLGEPFGPLLWAPVSEVHFIGRRKTYLLTFPFFVLFNLGGALSHNMPSILITRFFAGVFGSCQLSNLAGQVGDIWIPQERVLPAGLAALSPLLGPVLGPCVGGFVAQYSGWRAIFWMQFGFGLSMLMLWIFLVPETYGPTLIYRKTRLLQFESDHLGNRFIFRSKFDAKGKTIFRALKEGLTRPFILLFSEVIVFTLSLYTFSRSLYLLFTAFPIVFQQLRHWSLGLNGCALLGIGVGMVIGYILNGVGKAIYIKAMAKLPKGQLPPAEIRLPTMILGGLLVPIGLFIFAWTATPNVHWAVPVVFSSFFGMGYLLIFTSILLYLIDSYALHAASAVAANSVMRCLFGAAFPLFATRMFDRLGVHWAGSLLALLSLACIPLPFLFYRYGPYLRRKSKYTPSAPLSPLPPKETANEAGADKPDIVGKTTELQNTLSRLEGKDGRKRARSFDVSRLLRTQRTSSVDPILRDSSATLLDLRESVISDVAPVITDDLWSRPDLNLSVPYLDGRPLASGDVTPSQGDRNTRIPRLA</sequence>
<keyword evidence="2 6" id="KW-0812">Transmembrane</keyword>
<feature type="transmembrane region" description="Helical" evidence="6">
    <location>
        <begin position="498"/>
        <end position="519"/>
    </location>
</feature>
<feature type="transmembrane region" description="Helical" evidence="6">
    <location>
        <begin position="465"/>
        <end position="491"/>
    </location>
</feature>
<dbReference type="PROSITE" id="PS50850">
    <property type="entry name" value="MFS"/>
    <property type="match status" value="1"/>
</dbReference>
<feature type="transmembrane region" description="Helical" evidence="6">
    <location>
        <begin position="122"/>
        <end position="143"/>
    </location>
</feature>
<feature type="compositionally biased region" description="Polar residues" evidence="5">
    <location>
        <begin position="81"/>
        <end position="94"/>
    </location>
</feature>
<dbReference type="GO" id="GO:0022857">
    <property type="term" value="F:transmembrane transporter activity"/>
    <property type="evidence" value="ECO:0007669"/>
    <property type="project" value="InterPro"/>
</dbReference>
<keyword evidence="3 6" id="KW-1133">Transmembrane helix</keyword>
<evidence type="ECO:0000256" key="5">
    <source>
        <dbReference type="SAM" id="MobiDB-lite"/>
    </source>
</evidence>
<feature type="transmembrane region" description="Helical" evidence="6">
    <location>
        <begin position="351"/>
        <end position="369"/>
    </location>
</feature>
<dbReference type="SUPFAM" id="SSF103473">
    <property type="entry name" value="MFS general substrate transporter"/>
    <property type="match status" value="1"/>
</dbReference>
<feature type="transmembrane region" description="Helical" evidence="6">
    <location>
        <begin position="192"/>
        <end position="210"/>
    </location>
</feature>
<dbReference type="STRING" id="4999.A0A1Y1U9V9"/>
<feature type="region of interest" description="Disordered" evidence="5">
    <location>
        <begin position="565"/>
        <end position="590"/>
    </location>
</feature>
<dbReference type="GO" id="GO:0005886">
    <property type="term" value="C:plasma membrane"/>
    <property type="evidence" value="ECO:0007669"/>
    <property type="project" value="TreeGrafter"/>
</dbReference>
<dbReference type="PANTHER" id="PTHR23502">
    <property type="entry name" value="MAJOR FACILITATOR SUPERFAMILY"/>
    <property type="match status" value="1"/>
</dbReference>
<evidence type="ECO:0000256" key="3">
    <source>
        <dbReference type="ARBA" id="ARBA00022989"/>
    </source>
</evidence>
<name>A0A1Y1U9V9_9TREE</name>
<evidence type="ECO:0000256" key="2">
    <source>
        <dbReference type="ARBA" id="ARBA00022692"/>
    </source>
</evidence>
<dbReference type="InterPro" id="IPR011701">
    <property type="entry name" value="MFS"/>
</dbReference>
<dbReference type="EMBL" id="NBSH01000015">
    <property type="protein sequence ID" value="ORX34296.1"/>
    <property type="molecule type" value="Genomic_DNA"/>
</dbReference>
<evidence type="ECO:0000313" key="8">
    <source>
        <dbReference type="EMBL" id="ORX34296.1"/>
    </source>
</evidence>
<organism evidence="8 9">
    <name type="scientific">Kockovaella imperatae</name>
    <dbReference type="NCBI Taxonomy" id="4999"/>
    <lineage>
        <taxon>Eukaryota</taxon>
        <taxon>Fungi</taxon>
        <taxon>Dikarya</taxon>
        <taxon>Basidiomycota</taxon>
        <taxon>Agaricomycotina</taxon>
        <taxon>Tremellomycetes</taxon>
        <taxon>Tremellales</taxon>
        <taxon>Cuniculitremaceae</taxon>
        <taxon>Kockovaella</taxon>
    </lineage>
</organism>
<dbReference type="Proteomes" id="UP000193218">
    <property type="component" value="Unassembled WGS sequence"/>
</dbReference>
<feature type="transmembrane region" description="Helical" evidence="6">
    <location>
        <begin position="389"/>
        <end position="415"/>
    </location>
</feature>
<dbReference type="AlphaFoldDB" id="A0A1Y1U9V9"/>
<dbReference type="CDD" id="cd17323">
    <property type="entry name" value="MFS_Tpo1_MDR_like"/>
    <property type="match status" value="1"/>
</dbReference>
<keyword evidence="4 6" id="KW-0472">Membrane</keyword>
<dbReference type="RefSeq" id="XP_021868574.1">
    <property type="nucleotide sequence ID" value="XM_022013641.1"/>
</dbReference>
<dbReference type="InterPro" id="IPR020846">
    <property type="entry name" value="MFS_dom"/>
</dbReference>
<dbReference type="OrthoDB" id="9986881at2759"/>
<feature type="region of interest" description="Disordered" evidence="5">
    <location>
        <begin position="672"/>
        <end position="696"/>
    </location>
</feature>
<comment type="caution">
    <text evidence="8">The sequence shown here is derived from an EMBL/GenBank/DDBJ whole genome shotgun (WGS) entry which is preliminary data.</text>
</comment>
<comment type="subcellular location">
    <subcellularLocation>
        <location evidence="1">Membrane</location>
        <topology evidence="1">Multi-pass membrane protein</topology>
    </subcellularLocation>
</comment>
<dbReference type="InterPro" id="IPR036259">
    <property type="entry name" value="MFS_trans_sf"/>
</dbReference>
<evidence type="ECO:0000256" key="6">
    <source>
        <dbReference type="SAM" id="Phobius"/>
    </source>
</evidence>